<gene>
    <name evidence="7" type="ORF">AB3N04_16755</name>
</gene>
<evidence type="ECO:0000256" key="1">
    <source>
        <dbReference type="ARBA" id="ARBA00004141"/>
    </source>
</evidence>
<dbReference type="PANTHER" id="PTHR10846:SF8">
    <property type="entry name" value="INNER MEMBRANE PROTEIN YRBG"/>
    <property type="match status" value="1"/>
</dbReference>
<feature type="transmembrane region" description="Helical" evidence="5">
    <location>
        <begin position="128"/>
        <end position="149"/>
    </location>
</feature>
<dbReference type="RefSeq" id="WP_368503791.1">
    <property type="nucleotide sequence ID" value="NZ_CP162551.1"/>
</dbReference>
<protein>
    <submittedName>
        <fullName evidence="7">Sodium:calcium antiporter</fullName>
    </submittedName>
</protein>
<dbReference type="EMBL" id="CP162551">
    <property type="protein sequence ID" value="XDI36333.1"/>
    <property type="molecule type" value="Genomic_DNA"/>
</dbReference>
<feature type="transmembrane region" description="Helical" evidence="5">
    <location>
        <begin position="101"/>
        <end position="122"/>
    </location>
</feature>
<name>A0AB39BR89_9BACI</name>
<accession>A0AB39BR89</accession>
<dbReference type="InterPro" id="IPR004837">
    <property type="entry name" value="NaCa_Exmemb"/>
</dbReference>
<keyword evidence="3 5" id="KW-1133">Transmembrane helix</keyword>
<dbReference type="GO" id="GO:0005886">
    <property type="term" value="C:plasma membrane"/>
    <property type="evidence" value="ECO:0007669"/>
    <property type="project" value="TreeGrafter"/>
</dbReference>
<evidence type="ECO:0000256" key="4">
    <source>
        <dbReference type="ARBA" id="ARBA00023136"/>
    </source>
</evidence>
<feature type="transmembrane region" description="Helical" evidence="5">
    <location>
        <begin position="311"/>
        <end position="330"/>
    </location>
</feature>
<dbReference type="Gene3D" id="1.20.1420.30">
    <property type="entry name" value="NCX, central ion-binding region"/>
    <property type="match status" value="1"/>
</dbReference>
<keyword evidence="2 5" id="KW-0812">Transmembrane</keyword>
<dbReference type="GO" id="GO:0005262">
    <property type="term" value="F:calcium channel activity"/>
    <property type="evidence" value="ECO:0007669"/>
    <property type="project" value="TreeGrafter"/>
</dbReference>
<organism evidence="7">
    <name type="scientific">Alkalihalophilus sp. As8PL</name>
    <dbReference type="NCBI Taxonomy" id="3237103"/>
    <lineage>
        <taxon>Bacteria</taxon>
        <taxon>Bacillati</taxon>
        <taxon>Bacillota</taxon>
        <taxon>Bacilli</taxon>
        <taxon>Bacillales</taxon>
        <taxon>Bacillaceae</taxon>
        <taxon>Alkalihalophilus</taxon>
    </lineage>
</organism>
<reference evidence="7" key="1">
    <citation type="submission" date="2024-07" db="EMBL/GenBank/DDBJ databases">
        <title>Identification and characteristics of an arsenic-resistant bacterial isolate, which belongs to a novel species.</title>
        <authorList>
            <person name="Juszczyk A."/>
            <person name="Kowalczyk A."/>
            <person name="Was K."/>
            <person name="Kosowicz W."/>
            <person name="Budzyn A."/>
            <person name="Latowski D."/>
        </authorList>
    </citation>
    <scope>NUCLEOTIDE SEQUENCE</scope>
    <source>
        <strain evidence="7">As8PL</strain>
    </source>
</reference>
<dbReference type="GO" id="GO:0006874">
    <property type="term" value="P:intracellular calcium ion homeostasis"/>
    <property type="evidence" value="ECO:0007669"/>
    <property type="project" value="TreeGrafter"/>
</dbReference>
<evidence type="ECO:0000256" key="3">
    <source>
        <dbReference type="ARBA" id="ARBA00022989"/>
    </source>
</evidence>
<feature type="transmembrane region" description="Helical" evidence="5">
    <location>
        <begin position="274"/>
        <end position="299"/>
    </location>
</feature>
<proteinExistence type="predicted"/>
<evidence type="ECO:0000313" key="7">
    <source>
        <dbReference type="EMBL" id="XDI36333.1"/>
    </source>
</evidence>
<dbReference type="GO" id="GO:0008273">
    <property type="term" value="F:calcium, potassium:sodium antiporter activity"/>
    <property type="evidence" value="ECO:0007669"/>
    <property type="project" value="TreeGrafter"/>
</dbReference>
<feature type="domain" description="Sodium/calcium exchanger membrane region" evidence="6">
    <location>
        <begin position="182"/>
        <end position="330"/>
    </location>
</feature>
<feature type="transmembrane region" description="Helical" evidence="5">
    <location>
        <begin position="246"/>
        <end position="268"/>
    </location>
</feature>
<dbReference type="PANTHER" id="PTHR10846">
    <property type="entry name" value="SODIUM/POTASSIUM/CALCIUM EXCHANGER"/>
    <property type="match status" value="1"/>
</dbReference>
<feature type="transmembrane region" description="Helical" evidence="5">
    <location>
        <begin position="181"/>
        <end position="202"/>
    </location>
</feature>
<feature type="transmembrane region" description="Helical" evidence="5">
    <location>
        <begin position="66"/>
        <end position="89"/>
    </location>
</feature>
<dbReference type="InterPro" id="IPR044880">
    <property type="entry name" value="NCX_ion-bd_dom_sf"/>
</dbReference>
<evidence type="ECO:0000259" key="6">
    <source>
        <dbReference type="Pfam" id="PF01699"/>
    </source>
</evidence>
<evidence type="ECO:0000256" key="5">
    <source>
        <dbReference type="SAM" id="Phobius"/>
    </source>
</evidence>
<comment type="subcellular location">
    <subcellularLocation>
        <location evidence="1">Membrane</location>
        <topology evidence="1">Multi-pass membrane protein</topology>
    </subcellularLocation>
</comment>
<sequence length="332" mass="35393">MVFVWFILAAIVTVISAIKLSTYADTIGEKSSLGGMVVGTIFLAGATSLPEVTTSVSAIVLDNPDIAVGNVFGSNMFNLLIIACFDLYFRKQQIFRHAHHSHFYTASLGLLLAIVALLALTIRIDITFLGIGVDMWILLTVYGAGVWYISILSKKQTSKPSEPAEEVEESKHDFSAISLKTAIIGFIIAAIVIMGAGTLLTVSGDKIAVVTGLGSSFVGSFLIAATTSLPEAVSVLVALQLRNYNLAIGSILGSNLFNILILGASDIFYQKGSIIASISSVHQITAAGVGILCVVVLYSLVRKPIESTFRYALPSIVLIALYFVSSYLIFVQ</sequence>
<evidence type="ECO:0000256" key="2">
    <source>
        <dbReference type="ARBA" id="ARBA00022692"/>
    </source>
</evidence>
<feature type="domain" description="Sodium/calcium exchanger membrane region" evidence="6">
    <location>
        <begin position="2"/>
        <end position="120"/>
    </location>
</feature>
<keyword evidence="4 5" id="KW-0472">Membrane</keyword>
<feature type="transmembrane region" description="Helical" evidence="5">
    <location>
        <begin position="217"/>
        <end position="239"/>
    </location>
</feature>
<dbReference type="InterPro" id="IPR004481">
    <property type="entry name" value="K/Na/Ca-exchanger"/>
</dbReference>
<dbReference type="Pfam" id="PF01699">
    <property type="entry name" value="Na_Ca_ex"/>
    <property type="match status" value="2"/>
</dbReference>
<dbReference type="AlphaFoldDB" id="A0AB39BR89"/>